<evidence type="ECO:0000256" key="1">
    <source>
        <dbReference type="SAM" id="Phobius"/>
    </source>
</evidence>
<gene>
    <name evidence="2" type="ORF">BI198_02945</name>
</gene>
<feature type="transmembrane region" description="Helical" evidence="1">
    <location>
        <begin position="35"/>
        <end position="56"/>
    </location>
</feature>
<dbReference type="Proteomes" id="UP000242258">
    <property type="component" value="Unassembled WGS sequence"/>
</dbReference>
<keyword evidence="1" id="KW-1133">Transmembrane helix</keyword>
<accession>A0A1E7Q389</accession>
<proteinExistence type="predicted"/>
<organism evidence="2 3">
    <name type="scientific">Rheinheimera salexigens</name>
    <dbReference type="NCBI Taxonomy" id="1628148"/>
    <lineage>
        <taxon>Bacteria</taxon>
        <taxon>Pseudomonadati</taxon>
        <taxon>Pseudomonadota</taxon>
        <taxon>Gammaproteobacteria</taxon>
        <taxon>Chromatiales</taxon>
        <taxon>Chromatiaceae</taxon>
        <taxon>Rheinheimera</taxon>
    </lineage>
</organism>
<evidence type="ECO:0000313" key="2">
    <source>
        <dbReference type="EMBL" id="OEY68645.1"/>
    </source>
</evidence>
<name>A0A1E7Q389_9GAMM</name>
<keyword evidence="3" id="KW-1185">Reference proteome</keyword>
<dbReference type="EMBL" id="MKEK01000001">
    <property type="protein sequence ID" value="OEY68645.1"/>
    <property type="molecule type" value="Genomic_DNA"/>
</dbReference>
<dbReference type="RefSeq" id="WP_070048212.1">
    <property type="nucleotide sequence ID" value="NZ_CBCSDO010000001.1"/>
</dbReference>
<dbReference type="AlphaFoldDB" id="A0A1E7Q389"/>
<keyword evidence="1" id="KW-0812">Transmembrane</keyword>
<sequence length="61" mass="6672">MALFIILAVLLVGLVLVVSLTEKFGKKSDTAPSKISAFIIPLLIIMVTLQVLRALFWPDGF</sequence>
<evidence type="ECO:0000313" key="3">
    <source>
        <dbReference type="Proteomes" id="UP000242258"/>
    </source>
</evidence>
<protein>
    <submittedName>
        <fullName evidence="2">Uncharacterized protein</fullName>
    </submittedName>
</protein>
<comment type="caution">
    <text evidence="2">The sequence shown here is derived from an EMBL/GenBank/DDBJ whole genome shotgun (WGS) entry which is preliminary data.</text>
</comment>
<keyword evidence="1" id="KW-0472">Membrane</keyword>
<reference evidence="3" key="1">
    <citation type="submission" date="2016-09" db="EMBL/GenBank/DDBJ databases">
        <authorList>
            <person name="Wan X."/>
            <person name="Hou S."/>
        </authorList>
    </citation>
    <scope>NUCLEOTIDE SEQUENCE [LARGE SCALE GENOMIC DNA]</scope>
    <source>
        <strain evidence="3">KH87</strain>
    </source>
</reference>